<dbReference type="AlphaFoldDB" id="A0A6A9V0M8"/>
<dbReference type="GO" id="GO:0016787">
    <property type="term" value="F:hydrolase activity"/>
    <property type="evidence" value="ECO:0007669"/>
    <property type="project" value="UniProtKB-KW"/>
</dbReference>
<dbReference type="Pfam" id="PF00561">
    <property type="entry name" value="Abhydrolase_1"/>
    <property type="match status" value="1"/>
</dbReference>
<dbReference type="PRINTS" id="PR00412">
    <property type="entry name" value="EPOXHYDRLASE"/>
</dbReference>
<dbReference type="InterPro" id="IPR050266">
    <property type="entry name" value="AB_hydrolase_sf"/>
</dbReference>
<dbReference type="PANTHER" id="PTHR43798">
    <property type="entry name" value="MONOACYLGLYCEROL LIPASE"/>
    <property type="match status" value="1"/>
</dbReference>
<feature type="domain" description="AB hydrolase-1" evidence="2">
    <location>
        <begin position="27"/>
        <end position="133"/>
    </location>
</feature>
<proteinExistence type="predicted"/>
<dbReference type="InterPro" id="IPR000073">
    <property type="entry name" value="AB_hydrolase_1"/>
</dbReference>
<dbReference type="Gene3D" id="3.40.50.1820">
    <property type="entry name" value="alpha/beta hydrolase"/>
    <property type="match status" value="1"/>
</dbReference>
<evidence type="ECO:0000256" key="1">
    <source>
        <dbReference type="ARBA" id="ARBA00022801"/>
    </source>
</evidence>
<gene>
    <name evidence="3" type="ORF">GC722_07670</name>
</gene>
<dbReference type="SUPFAM" id="SSF53474">
    <property type="entry name" value="alpha/beta-Hydrolases"/>
    <property type="match status" value="1"/>
</dbReference>
<accession>A0A6A9V0M8</accession>
<comment type="caution">
    <text evidence="3">The sequence shown here is derived from an EMBL/GenBank/DDBJ whole genome shotgun (WGS) entry which is preliminary data.</text>
</comment>
<evidence type="ECO:0000313" key="4">
    <source>
        <dbReference type="Proteomes" id="UP000435304"/>
    </source>
</evidence>
<name>A0A6A9V0M8_9ACTN</name>
<dbReference type="InterPro" id="IPR029058">
    <property type="entry name" value="AB_hydrolase_fold"/>
</dbReference>
<dbReference type="GO" id="GO:0016020">
    <property type="term" value="C:membrane"/>
    <property type="evidence" value="ECO:0007669"/>
    <property type="project" value="TreeGrafter"/>
</dbReference>
<dbReference type="Proteomes" id="UP000435304">
    <property type="component" value="Unassembled WGS sequence"/>
</dbReference>
<dbReference type="InterPro" id="IPR000639">
    <property type="entry name" value="Epox_hydrolase-like"/>
</dbReference>
<evidence type="ECO:0000313" key="3">
    <source>
        <dbReference type="EMBL" id="MVA75899.1"/>
    </source>
</evidence>
<reference evidence="3 4" key="1">
    <citation type="submission" date="2019-12" db="EMBL/GenBank/DDBJ databases">
        <title>Auraticoccus cholistani sp. nov., an actinomycete isolated from soil of Cholistan desert.</title>
        <authorList>
            <person name="Cheema M.T."/>
        </authorList>
    </citation>
    <scope>NUCLEOTIDE SEQUENCE [LARGE SCALE GENOMIC DNA]</scope>
    <source>
        <strain evidence="3 4">F435</strain>
    </source>
</reference>
<dbReference type="RefSeq" id="WP_156609404.1">
    <property type="nucleotide sequence ID" value="NZ_WPCU01000005.1"/>
</dbReference>
<keyword evidence="4" id="KW-1185">Reference proteome</keyword>
<evidence type="ECO:0000259" key="2">
    <source>
        <dbReference type="Pfam" id="PF00561"/>
    </source>
</evidence>
<sequence length="283" mass="29428">MDAEDLVVTSVDGTRIAATRWRATGQAVVLLHAGVADRRAWSGVAAELAGDGLDVVAYDRRGYGDTPPAADPAAFTHVDDLVAVLDELQLDRVLLVGNSMGGALALDAALLHPQRVAGVLLVGAAVSGMTDEDTPFDWEPDAASAPLLELTEDPAAEPDAKIAALARLWLDGPAAPEGRVGGAARELFVAMNRRILQIGAPDGAGDAGVDAWARLGEVSVPVLCTYGELDVPADLPFYEETARRLGQAPVRVLSGVAHLPGLERPELVADLVREALRTAGTAS</sequence>
<dbReference type="PRINTS" id="PR00111">
    <property type="entry name" value="ABHYDROLASE"/>
</dbReference>
<dbReference type="EMBL" id="WPCU01000005">
    <property type="protein sequence ID" value="MVA75899.1"/>
    <property type="molecule type" value="Genomic_DNA"/>
</dbReference>
<organism evidence="3 4">
    <name type="scientific">Auraticoccus cholistanensis</name>
    <dbReference type="NCBI Taxonomy" id="2656650"/>
    <lineage>
        <taxon>Bacteria</taxon>
        <taxon>Bacillati</taxon>
        <taxon>Actinomycetota</taxon>
        <taxon>Actinomycetes</taxon>
        <taxon>Propionibacteriales</taxon>
        <taxon>Propionibacteriaceae</taxon>
        <taxon>Auraticoccus</taxon>
    </lineage>
</organism>
<dbReference type="PANTHER" id="PTHR43798:SF31">
    <property type="entry name" value="AB HYDROLASE SUPERFAMILY PROTEIN YCLE"/>
    <property type="match status" value="1"/>
</dbReference>
<keyword evidence="1 3" id="KW-0378">Hydrolase</keyword>
<protein>
    <submittedName>
        <fullName evidence="3">Alpha/beta fold hydrolase</fullName>
    </submittedName>
</protein>